<dbReference type="PANTHER" id="PTHR35090">
    <property type="entry name" value="DNA-DIRECTED RNA POLYMERASE SUBUNIT I"/>
    <property type="match status" value="1"/>
</dbReference>
<accession>A0A3B1CRB2</accession>
<dbReference type="SMART" id="SM00989">
    <property type="entry name" value="V4R"/>
    <property type="match status" value="1"/>
</dbReference>
<evidence type="ECO:0000313" key="2">
    <source>
        <dbReference type="EMBL" id="VAX33136.1"/>
    </source>
</evidence>
<dbReference type="InterPro" id="IPR024096">
    <property type="entry name" value="NO_sig/Golgi_transp_ligand-bd"/>
</dbReference>
<proteinExistence type="predicted"/>
<sequence length="151" mass="16685">MDIKKVKLEDIGKTERPTLGDDVPVEVFRLLRIIGMYSILGEGSGYTLYLAGKELGVEFDVNTVDELAILLKKLKIGILTVVESSDDKIVVRVDECITCAGLPDIGKMICHFEGGIIAGAMERIMKRPTKGVQTRSHTSGFNHCEFHIHLL</sequence>
<dbReference type="Gene3D" id="3.30.1380.20">
    <property type="entry name" value="Trafficking protein particle complex subunit 3"/>
    <property type="match status" value="1"/>
</dbReference>
<gene>
    <name evidence="2" type="ORF">MNBD_NITROSPIRAE03-1831</name>
</gene>
<dbReference type="Pfam" id="PF02830">
    <property type="entry name" value="V4R"/>
    <property type="match status" value="1"/>
</dbReference>
<dbReference type="SUPFAM" id="SSF111126">
    <property type="entry name" value="Ligand-binding domain in the NO signalling and Golgi transport"/>
    <property type="match status" value="1"/>
</dbReference>
<dbReference type="EMBL" id="UOGI01000165">
    <property type="protein sequence ID" value="VAX33136.1"/>
    <property type="molecule type" value="Genomic_DNA"/>
</dbReference>
<organism evidence="2">
    <name type="scientific">hydrothermal vent metagenome</name>
    <dbReference type="NCBI Taxonomy" id="652676"/>
    <lineage>
        <taxon>unclassified sequences</taxon>
        <taxon>metagenomes</taxon>
        <taxon>ecological metagenomes</taxon>
    </lineage>
</organism>
<feature type="domain" description="4-vinyl reductase 4VR" evidence="1">
    <location>
        <begin position="88"/>
        <end position="150"/>
    </location>
</feature>
<protein>
    <recommendedName>
        <fullName evidence="1">4-vinyl reductase 4VR domain-containing protein</fullName>
    </recommendedName>
</protein>
<dbReference type="AlphaFoldDB" id="A0A3B1CRB2"/>
<dbReference type="InterPro" id="IPR004096">
    <property type="entry name" value="V4R"/>
</dbReference>
<dbReference type="PANTHER" id="PTHR35090:SF2">
    <property type="entry name" value="ARSR FAMILY TRANSCRIPTIONAL REGULATOR"/>
    <property type="match status" value="1"/>
</dbReference>
<evidence type="ECO:0000259" key="1">
    <source>
        <dbReference type="SMART" id="SM00989"/>
    </source>
</evidence>
<reference evidence="2" key="1">
    <citation type="submission" date="2018-06" db="EMBL/GenBank/DDBJ databases">
        <authorList>
            <person name="Zhirakovskaya E."/>
        </authorList>
    </citation>
    <scope>NUCLEOTIDE SEQUENCE</scope>
</reference>
<name>A0A3B1CRB2_9ZZZZ</name>